<dbReference type="InterPro" id="IPR036393">
    <property type="entry name" value="AceGlu_kinase-like_sf"/>
</dbReference>
<dbReference type="Gene3D" id="1.20.120.1320">
    <property type="entry name" value="Aspartokinase, catalytic domain"/>
    <property type="match status" value="1"/>
</dbReference>
<dbReference type="GO" id="GO:0004072">
    <property type="term" value="F:aspartate kinase activity"/>
    <property type="evidence" value="ECO:0007669"/>
    <property type="project" value="UniProtKB-EC"/>
</dbReference>
<comment type="catalytic activity">
    <reaction evidence="7">
        <text>L-aspartate + ATP = 4-phospho-L-aspartate + ADP</text>
        <dbReference type="Rhea" id="RHEA:23776"/>
        <dbReference type="ChEBI" id="CHEBI:29991"/>
        <dbReference type="ChEBI" id="CHEBI:30616"/>
        <dbReference type="ChEBI" id="CHEBI:57535"/>
        <dbReference type="ChEBI" id="CHEBI:456216"/>
        <dbReference type="EC" id="2.7.2.4"/>
    </reaction>
</comment>
<organism evidence="10 11">
    <name type="scientific">Marinoscillum luteum</name>
    <dbReference type="NCBI Taxonomy" id="861051"/>
    <lineage>
        <taxon>Bacteria</taxon>
        <taxon>Pseudomonadati</taxon>
        <taxon>Bacteroidota</taxon>
        <taxon>Cytophagia</taxon>
        <taxon>Cytophagales</taxon>
        <taxon>Reichenbachiellaceae</taxon>
        <taxon>Marinoscillum</taxon>
    </lineage>
</organism>
<dbReference type="InterPro" id="IPR042199">
    <property type="entry name" value="AsparK_Bifunc_asparK/hSer_DH"/>
</dbReference>
<evidence type="ECO:0000256" key="3">
    <source>
        <dbReference type="ARBA" id="ARBA00022679"/>
    </source>
</evidence>
<feature type="domain" description="Aspartate/glutamate/uridylate kinase" evidence="9">
    <location>
        <begin position="3"/>
        <end position="273"/>
    </location>
</feature>
<evidence type="ECO:0000313" key="10">
    <source>
        <dbReference type="EMBL" id="MFH6984203.1"/>
    </source>
</evidence>
<dbReference type="PANTHER" id="PTHR21499:SF59">
    <property type="entry name" value="ASPARTOKINASE"/>
    <property type="match status" value="1"/>
</dbReference>
<dbReference type="SUPFAM" id="SSF53633">
    <property type="entry name" value="Carbamate kinase-like"/>
    <property type="match status" value="1"/>
</dbReference>
<keyword evidence="8" id="KW-0028">Amino-acid biosynthesis</keyword>
<dbReference type="RefSeq" id="WP_395417598.1">
    <property type="nucleotide sequence ID" value="NZ_JBIPKE010000017.1"/>
</dbReference>
<evidence type="ECO:0000259" key="9">
    <source>
        <dbReference type="Pfam" id="PF00696"/>
    </source>
</evidence>
<evidence type="ECO:0000256" key="2">
    <source>
        <dbReference type="ARBA" id="ARBA00010122"/>
    </source>
</evidence>
<evidence type="ECO:0000256" key="8">
    <source>
        <dbReference type="RuleBase" id="RU004249"/>
    </source>
</evidence>
<dbReference type="NCBIfam" id="TIGR00657">
    <property type="entry name" value="asp_kinases"/>
    <property type="match status" value="1"/>
</dbReference>
<protein>
    <recommendedName>
        <fullName evidence="7">Aspartokinase</fullName>
        <ecNumber evidence="7">2.7.2.4</ecNumber>
    </recommendedName>
</protein>
<comment type="similarity">
    <text evidence="2 7">Belongs to the aspartokinase family.</text>
</comment>
<comment type="pathway">
    <text evidence="8">Amino-acid biosynthesis; L-threonine biosynthesis; L-threonine from L-aspartate: step 1/5.</text>
</comment>
<dbReference type="EMBL" id="JBIPKE010000017">
    <property type="protein sequence ID" value="MFH6984203.1"/>
    <property type="molecule type" value="Genomic_DNA"/>
</dbReference>
<evidence type="ECO:0000313" key="11">
    <source>
        <dbReference type="Proteomes" id="UP001610063"/>
    </source>
</evidence>
<keyword evidence="11" id="KW-1185">Reference proteome</keyword>
<comment type="caution">
    <text evidence="10">The sequence shown here is derived from an EMBL/GenBank/DDBJ whole genome shotgun (WGS) entry which is preliminary data.</text>
</comment>
<dbReference type="InterPro" id="IPR001048">
    <property type="entry name" value="Asp/Glu/Uridylate_kinase"/>
</dbReference>
<comment type="pathway">
    <text evidence="8">Amino-acid biosynthesis; L-methionine biosynthesis via de novo pathway; L-homoserine from L-aspartate: step 1/3.</text>
</comment>
<keyword evidence="4" id="KW-0547">Nucleotide-binding</keyword>
<proteinExistence type="inferred from homology"/>
<name>A0ABW7N9C3_9BACT</name>
<dbReference type="InterPro" id="IPR001341">
    <property type="entry name" value="Asp_kinase"/>
</dbReference>
<evidence type="ECO:0000256" key="7">
    <source>
        <dbReference type="RuleBase" id="RU003448"/>
    </source>
</evidence>
<dbReference type="Proteomes" id="UP001610063">
    <property type="component" value="Unassembled WGS sequence"/>
</dbReference>
<evidence type="ECO:0000256" key="6">
    <source>
        <dbReference type="ARBA" id="ARBA00022840"/>
    </source>
</evidence>
<dbReference type="PANTHER" id="PTHR21499">
    <property type="entry name" value="ASPARTATE KINASE"/>
    <property type="match status" value="1"/>
</dbReference>
<dbReference type="Gene3D" id="3.40.1160.10">
    <property type="entry name" value="Acetylglutamate kinase-like"/>
    <property type="match status" value="1"/>
</dbReference>
<evidence type="ECO:0000256" key="4">
    <source>
        <dbReference type="ARBA" id="ARBA00022741"/>
    </source>
</evidence>
<evidence type="ECO:0000256" key="1">
    <source>
        <dbReference type="ARBA" id="ARBA00004766"/>
    </source>
</evidence>
<comment type="pathway">
    <text evidence="1 8">Amino-acid biosynthesis; L-lysine biosynthesis via DAP pathway; (S)-tetrahydrodipicolinate from L-aspartate: step 1/4.</text>
</comment>
<keyword evidence="6" id="KW-0067">ATP-binding</keyword>
<dbReference type="EC" id="2.7.2.4" evidence="7"/>
<gene>
    <name evidence="10" type="ORF">ACHKAR_12180</name>
</gene>
<accession>A0ABW7N9C3</accession>
<sequence length="416" mass="47668">MRIFKFGGASVRDGQGVKNLVEIVKKYMDQPLVVVVSAMGKSTNQLENIARQAFAGESYEEGLREFIASHQSLSQELFGTVPDDVNNWLIQLERSLENRTASWGQFYDSVIPYGELLSTSIVYHQLQSQMECSWTDARKYVKTNSIFTEANVEWQLTEHFIEREIPELLKKGPVITQGFIGSDLTGKSTTLGREGSDYTGAIFAYCLKAESLTVWKDVPGLLNADPKRFPSAELFDELSFQEVTELTYYGAKVIHPKTIRPLAQRNIPLFVRSFLEPSGKGTRISEQEKTTTKHCFVFKENQLLVTLRVKDNSFMDEKKLVKIFQAMDHANIKINLMHSSALTFTFCMDYQKDKLDGLRDFLQRDFQLLYNEGLQLATIKNYQEGSFSFLPETTEVILEQKTRNNYQVLYRPIEKV</sequence>
<evidence type="ECO:0000256" key="5">
    <source>
        <dbReference type="ARBA" id="ARBA00022777"/>
    </source>
</evidence>
<dbReference type="Pfam" id="PF00696">
    <property type="entry name" value="AA_kinase"/>
    <property type="match status" value="1"/>
</dbReference>
<reference evidence="10 11" key="1">
    <citation type="journal article" date="2013" name="Int. J. Syst. Evol. Microbiol.">
        <title>Marinoscillum luteum sp. nov., isolated from marine sediment.</title>
        <authorList>
            <person name="Cha I.T."/>
            <person name="Park S.J."/>
            <person name="Kim S.J."/>
            <person name="Kim J.G."/>
            <person name="Jung M.Y."/>
            <person name="Shin K.S."/>
            <person name="Kwon K.K."/>
            <person name="Yang S.H."/>
            <person name="Seo Y.S."/>
            <person name="Rhee S.K."/>
        </authorList>
    </citation>
    <scope>NUCLEOTIDE SEQUENCE [LARGE SCALE GENOMIC DNA]</scope>
    <source>
        <strain evidence="10 11">KCTC 23939</strain>
    </source>
</reference>
<keyword evidence="5 7" id="KW-0418">Kinase</keyword>
<keyword evidence="3 7" id="KW-0808">Transferase</keyword>